<dbReference type="AlphaFoldDB" id="A0A976B3E0"/>
<sequence>MACHPPPVWHRRHGDASRRPLPGGVFHGEAQSTSAARPGAAMHVLRAVLCRNSLTPLSEPNAC</sequence>
<protein>
    <submittedName>
        <fullName evidence="2">Uncharacterized protein</fullName>
    </submittedName>
</protein>
<dbReference type="EMBL" id="OFTH01000047">
    <property type="protein sequence ID" value="SOZ73129.1"/>
    <property type="molecule type" value="Genomic_DNA"/>
</dbReference>
<accession>A0A976B3E0</accession>
<evidence type="ECO:0000256" key="1">
    <source>
        <dbReference type="SAM" id="MobiDB-lite"/>
    </source>
</evidence>
<dbReference type="Proteomes" id="UP000256952">
    <property type="component" value="Chromosome CBM2613_b"/>
</dbReference>
<feature type="region of interest" description="Disordered" evidence="1">
    <location>
        <begin position="1"/>
        <end position="24"/>
    </location>
</feature>
<evidence type="ECO:0000313" key="3">
    <source>
        <dbReference type="Proteomes" id="UP000256952"/>
    </source>
</evidence>
<reference evidence="2 3" key="1">
    <citation type="submission" date="2018-01" db="EMBL/GenBank/DDBJ databases">
        <authorList>
            <person name="Clerissi C."/>
        </authorList>
    </citation>
    <scope>NUCLEOTIDE SEQUENCE [LARGE SCALE GENOMIC DNA]</scope>
    <source>
        <strain evidence="2">Cupriavidus taiwanensis STM 8556</strain>
    </source>
</reference>
<gene>
    <name evidence="2" type="ORF">CBM2613_B50260</name>
</gene>
<comment type="caution">
    <text evidence="2">The sequence shown here is derived from an EMBL/GenBank/DDBJ whole genome shotgun (WGS) entry which is preliminary data.</text>
</comment>
<evidence type="ECO:0000313" key="2">
    <source>
        <dbReference type="EMBL" id="SOZ73129.1"/>
    </source>
</evidence>
<proteinExistence type="predicted"/>
<organism evidence="2 3">
    <name type="scientific">Cupriavidus taiwanensis</name>
    <dbReference type="NCBI Taxonomy" id="164546"/>
    <lineage>
        <taxon>Bacteria</taxon>
        <taxon>Pseudomonadati</taxon>
        <taxon>Pseudomonadota</taxon>
        <taxon>Betaproteobacteria</taxon>
        <taxon>Burkholderiales</taxon>
        <taxon>Burkholderiaceae</taxon>
        <taxon>Cupriavidus</taxon>
    </lineage>
</organism>
<name>A0A976B3E0_9BURK</name>